<dbReference type="Pfam" id="PF09643">
    <property type="entry name" value="YopX"/>
    <property type="match status" value="1"/>
</dbReference>
<dbReference type="InterPro" id="IPR023385">
    <property type="entry name" value="YopX-like_C"/>
</dbReference>
<name>A0ABR7VPP6_VIRHA</name>
<comment type="caution">
    <text evidence="2">The sequence shown here is derived from an EMBL/GenBank/DDBJ whole genome shotgun (WGS) entry which is preliminary data.</text>
</comment>
<reference evidence="2 3" key="1">
    <citation type="submission" date="2020-09" db="EMBL/GenBank/DDBJ databases">
        <title>Draft Genome Sequences of Oil-Oxidizing Bacteria Halomonas titanicae, Marinobacter lutaoensis, and Virgibacillus halodenitrificans Isolated from Highly Saline Environments.</title>
        <authorList>
            <person name="Grouzdev D.S."/>
            <person name="Sokolova D.S."/>
            <person name="Semenova E.M."/>
            <person name="Borzenkov I.A."/>
            <person name="Bidzhieva S.K."/>
            <person name="Poltaraus A.B."/>
            <person name="Nazina T.N."/>
        </authorList>
    </citation>
    <scope>NUCLEOTIDE SEQUENCE [LARGE SCALE GENOMIC DNA]</scope>
    <source>
        <strain evidence="2 3">VKM B-3472D</strain>
    </source>
</reference>
<dbReference type="RefSeq" id="WP_189778357.1">
    <property type="nucleotide sequence ID" value="NZ_JACWEZ010000006.1"/>
</dbReference>
<dbReference type="EMBL" id="JACWEZ010000006">
    <property type="protein sequence ID" value="MBD1223266.1"/>
    <property type="molecule type" value="Genomic_DNA"/>
</dbReference>
<gene>
    <name evidence="2" type="ORF">IC602_11730</name>
</gene>
<proteinExistence type="predicted"/>
<evidence type="ECO:0000259" key="1">
    <source>
        <dbReference type="Pfam" id="PF09643"/>
    </source>
</evidence>
<evidence type="ECO:0000313" key="2">
    <source>
        <dbReference type="EMBL" id="MBD1223266.1"/>
    </source>
</evidence>
<dbReference type="InterPro" id="IPR019096">
    <property type="entry name" value="YopX_protein"/>
</dbReference>
<organism evidence="2 3">
    <name type="scientific">Virgibacillus halodenitrificans</name>
    <name type="common">Bacillus halodenitrificans</name>
    <dbReference type="NCBI Taxonomy" id="1482"/>
    <lineage>
        <taxon>Bacteria</taxon>
        <taxon>Bacillati</taxon>
        <taxon>Bacillota</taxon>
        <taxon>Bacilli</taxon>
        <taxon>Bacillales</taxon>
        <taxon>Bacillaceae</taxon>
        <taxon>Virgibacillus</taxon>
    </lineage>
</organism>
<dbReference type="Gene3D" id="2.30.30.290">
    <property type="entry name" value="YopX-like domains"/>
    <property type="match status" value="1"/>
</dbReference>
<feature type="domain" description="YopX protein" evidence="1">
    <location>
        <begin position="61"/>
        <end position="175"/>
    </location>
</feature>
<keyword evidence="3" id="KW-1185">Reference proteome</keyword>
<dbReference type="Proteomes" id="UP000621631">
    <property type="component" value="Unassembled WGS sequence"/>
</dbReference>
<dbReference type="SUPFAM" id="SSF159006">
    <property type="entry name" value="YopX-like"/>
    <property type="match status" value="1"/>
</dbReference>
<evidence type="ECO:0000313" key="3">
    <source>
        <dbReference type="Proteomes" id="UP000621631"/>
    </source>
</evidence>
<protein>
    <recommendedName>
        <fullName evidence="1">YopX protein domain-containing protein</fullName>
    </recommendedName>
</protein>
<accession>A0ABR7VPP6</accession>
<sequence length="180" mass="20831">MREIKFKGKAMMTNAELDSMHFIHDNGWFVGNLIQNGNKPWIAGDIVESDPEYIVHDFWVRVNEKSIGQFTGLKDIEQFDKPKELYTGDIVSMHQFLFDGEEVENEIVGVLDYDEEVAAVCLTKMNNKQIQRYMGYGSDENGFKQEKIPVCMFYGLHECSWTYLGNIYENPELLEGESHV</sequence>